<dbReference type="Gene3D" id="3.30.420.40">
    <property type="match status" value="2"/>
</dbReference>
<dbReference type="Gene3D" id="3.90.640.10">
    <property type="entry name" value="Actin, Chain A, domain 4"/>
    <property type="match status" value="1"/>
</dbReference>
<dbReference type="eggNOG" id="COG1262">
    <property type="taxonomic scope" value="Bacteria"/>
</dbReference>
<name>B3QWN0_CHLT3</name>
<organism evidence="2 3">
    <name type="scientific">Chloroherpeton thalassium (strain ATCC 35110 / GB-78)</name>
    <dbReference type="NCBI Taxonomy" id="517418"/>
    <lineage>
        <taxon>Bacteria</taxon>
        <taxon>Pseudomonadati</taxon>
        <taxon>Chlorobiota</taxon>
        <taxon>Chlorobiia</taxon>
        <taxon>Chlorobiales</taxon>
        <taxon>Chloroherpetonaceae</taxon>
        <taxon>Chloroherpeton</taxon>
    </lineage>
</organism>
<proteinExistence type="predicted"/>
<dbReference type="InterPro" id="IPR051043">
    <property type="entry name" value="Sulfatase_Mod_Factor_Kinase"/>
</dbReference>
<dbReference type="Gene3D" id="3.90.1580.10">
    <property type="entry name" value="paralog of FGE (formylglycine-generating enzyme)"/>
    <property type="match status" value="1"/>
</dbReference>
<dbReference type="Pfam" id="PF03781">
    <property type="entry name" value="FGE-sulfatase"/>
    <property type="match status" value="1"/>
</dbReference>
<dbReference type="AlphaFoldDB" id="B3QWN0"/>
<dbReference type="SUPFAM" id="SSF56436">
    <property type="entry name" value="C-type lectin-like"/>
    <property type="match status" value="1"/>
</dbReference>
<evidence type="ECO:0000259" key="1">
    <source>
        <dbReference type="Pfam" id="PF03781"/>
    </source>
</evidence>
<accession>B3QWN0</accession>
<dbReference type="PANTHER" id="PTHR23150">
    <property type="entry name" value="SULFATASE MODIFYING FACTOR 1, 2"/>
    <property type="match status" value="1"/>
</dbReference>
<keyword evidence="3" id="KW-1185">Reference proteome</keyword>
<evidence type="ECO:0000313" key="2">
    <source>
        <dbReference type="EMBL" id="ACF14790.1"/>
    </source>
</evidence>
<dbReference type="PANTHER" id="PTHR23150:SF19">
    <property type="entry name" value="FORMYLGLYCINE-GENERATING ENZYME"/>
    <property type="match status" value="1"/>
</dbReference>
<dbReference type="eggNOG" id="COG0443">
    <property type="taxonomic scope" value="Bacteria"/>
</dbReference>
<gene>
    <name evidence="2" type="ordered locus">Ctha_2340</name>
</gene>
<feature type="domain" description="Sulfatase-modifying factor enzyme-like" evidence="1">
    <location>
        <begin position="434"/>
        <end position="644"/>
    </location>
</feature>
<dbReference type="HOGENOM" id="CLU_423730_0_0_10"/>
<dbReference type="EMBL" id="CP001100">
    <property type="protein sequence ID" value="ACF14790.1"/>
    <property type="molecule type" value="Genomic_DNA"/>
</dbReference>
<dbReference type="GO" id="GO:0120147">
    <property type="term" value="F:formylglycine-generating oxidase activity"/>
    <property type="evidence" value="ECO:0007669"/>
    <property type="project" value="TreeGrafter"/>
</dbReference>
<reference evidence="2 3" key="1">
    <citation type="submission" date="2008-06" db="EMBL/GenBank/DDBJ databases">
        <title>Complete sequence of Chloroherpeton thalassium ATCC 35110.</title>
        <authorList>
            <consortium name="US DOE Joint Genome Institute"/>
            <person name="Lucas S."/>
            <person name="Copeland A."/>
            <person name="Lapidus A."/>
            <person name="Glavina del Rio T."/>
            <person name="Dalin E."/>
            <person name="Tice H."/>
            <person name="Bruce D."/>
            <person name="Goodwin L."/>
            <person name="Pitluck S."/>
            <person name="Schmutz J."/>
            <person name="Larimer F."/>
            <person name="Land M."/>
            <person name="Hauser L."/>
            <person name="Kyrpides N."/>
            <person name="Mikhailova N."/>
            <person name="Liu Z."/>
            <person name="Li T."/>
            <person name="Zhao F."/>
            <person name="Overmann J."/>
            <person name="Bryant D.A."/>
            <person name="Richardson P."/>
        </authorList>
    </citation>
    <scope>NUCLEOTIDE SEQUENCE [LARGE SCALE GENOMIC DNA]</scope>
    <source>
        <strain evidence="3">ATCC 35110 / GB-78</strain>
    </source>
</reference>
<dbReference type="InterPro" id="IPR005532">
    <property type="entry name" value="SUMF_dom"/>
</dbReference>
<evidence type="ECO:0000313" key="3">
    <source>
        <dbReference type="Proteomes" id="UP000001208"/>
    </source>
</evidence>
<dbReference type="SUPFAM" id="SSF53067">
    <property type="entry name" value="Actin-like ATPase domain"/>
    <property type="match status" value="2"/>
</dbReference>
<protein>
    <recommendedName>
        <fullName evidence="1">Sulfatase-modifying factor enzyme-like domain-containing protein</fullName>
    </recommendedName>
</protein>
<dbReference type="KEGG" id="cts:Ctha_2340"/>
<dbReference type="Proteomes" id="UP000001208">
    <property type="component" value="Chromosome"/>
</dbReference>
<sequence>MSVLGIDFGTSRIKAAYWDDERGEAVMLPLGKRGQLYVPSLFHVSKDGKIRFGDEAEQMLHHDPDGIVENLKLDLDKPIKYVPNGQKVRSADLMTLLFTRMIEYSARQVKSFGGKVPEKLVLTLPSRWDYEDIYTDALETAGHKGEKLFLREPEAAGWAWIAEEKPQAGEMLVVLDFGGGTVDWASLQVDETGRPKIIADLPPGGITAAGAHVDDGLFDEMMRRISQEQRGYVQTHVALIKEQIRQMKESQNGQETLSGGMNQSLEVMLGPGIFTFEREVFEEVVNREAVEQALDGIGGYVKKAVKIAGELHRKQVWCVLVGGTRQLAGLEEAVKAKAKEIGKAGGIELKFSELGQADFATVRGAVRRASPEQGKPKPQQIRVNEPLPTARTAGAYKRATSIISNTLSAFNASIVGASKPAANLVERINGIQIEMIFVQGGSFIMGSNDGRNDEKPVHQVTLDDFYIGKFPVTQAQWEAVMGNNPSHFRGENLPVESVSWYDVQEFMKKLNKKTGGNYRLPTEAEWEYAARGGAKSRGYKYAGSNNIDEVAWYRDNAGKTHEVGTKKPNELGIYDMSGNLWESCSDWEGDYLSGSQTNPTGPSSGPRRVLRGGSWNFYAESCRSASRMYDDPGYSDSDGGFRLVSQ</sequence>
<dbReference type="InterPro" id="IPR043129">
    <property type="entry name" value="ATPase_NBD"/>
</dbReference>
<dbReference type="InterPro" id="IPR042095">
    <property type="entry name" value="SUMF_sf"/>
</dbReference>
<dbReference type="RefSeq" id="WP_012500872.1">
    <property type="nucleotide sequence ID" value="NC_011026.1"/>
</dbReference>
<dbReference type="InterPro" id="IPR016187">
    <property type="entry name" value="CTDL_fold"/>
</dbReference>
<dbReference type="CDD" id="cd10170">
    <property type="entry name" value="ASKHA_NBD_HSP70"/>
    <property type="match status" value="1"/>
</dbReference>